<protein>
    <recommendedName>
        <fullName evidence="1">F-box domain-containing protein</fullName>
    </recommendedName>
</protein>
<dbReference type="InterPro" id="IPR032675">
    <property type="entry name" value="LRR_dom_sf"/>
</dbReference>
<evidence type="ECO:0000259" key="1">
    <source>
        <dbReference type="PROSITE" id="PS50181"/>
    </source>
</evidence>
<accession>J0D2L2</accession>
<sequence length="574" mass="63057">MTMEADWLRDWIAQAVQCMFSVWRDADEETFSADTSASIAYAIGTVSVILKEAARDALPVHTLCKLPRPVLCNIWSHLSLHDALALSRTSTALYNVVFYSPELWTDLAAPDGEPKLLHPDDLQVYVKHSVAEPLHVSLLNTGEMFVPQAPVLAQAMPRIRSLRLDCCDLPEYCAPAESLRGSFTWASLLRVLAEPAPHLVSLQLRHVEGELVDMCYPTDVCIPINYSLFSGIAPSLRRCRLGSILLPPVAQCGAFENVTAFSYTISLGIFHVTIALIMEAMPRLEVLELASFTFPTVPGGHERVYEAVPHSALRILIFSFYVMHLRDLACIFPLEQLQELWLTVHTTHIYKGLRELYSGTVGMRLGLQYPAGIVTCLYIDGSALGPKVVVNNPGGLADILSSFTALVWLSVHEHLFNNIIAGAPPPLPALEVLCVCLAAPSAHVDGWPDGRHPARDSSGFLINDSDEPPWEFPALREVRIGVLSGAYGDGPCSIALYDVARWIRHALTFGSAPGAKLDAVVLSGVWVADMDFCAAWKALMEGTESILLEEESDPRYFPTDDMLPQTRSASLFPT</sequence>
<evidence type="ECO:0000313" key="2">
    <source>
        <dbReference type="EMBL" id="EJD41003.1"/>
    </source>
</evidence>
<dbReference type="InParanoid" id="J0D2L2"/>
<dbReference type="KEGG" id="adl:AURDEDRAFT_186783"/>
<dbReference type="InterPro" id="IPR036047">
    <property type="entry name" value="F-box-like_dom_sf"/>
</dbReference>
<dbReference type="SUPFAM" id="SSF81383">
    <property type="entry name" value="F-box domain"/>
    <property type="match status" value="1"/>
</dbReference>
<dbReference type="PROSITE" id="PS50181">
    <property type="entry name" value="FBOX"/>
    <property type="match status" value="1"/>
</dbReference>
<gene>
    <name evidence="2" type="ORF">AURDEDRAFT_186783</name>
</gene>
<dbReference type="InterPro" id="IPR001810">
    <property type="entry name" value="F-box_dom"/>
</dbReference>
<reference evidence="3" key="1">
    <citation type="journal article" date="2012" name="Science">
        <title>The Paleozoic origin of enzymatic lignin decomposition reconstructed from 31 fungal genomes.</title>
        <authorList>
            <person name="Floudas D."/>
            <person name="Binder M."/>
            <person name="Riley R."/>
            <person name="Barry K."/>
            <person name="Blanchette R.A."/>
            <person name="Henrissat B."/>
            <person name="Martinez A.T."/>
            <person name="Otillar R."/>
            <person name="Spatafora J.W."/>
            <person name="Yadav J.S."/>
            <person name="Aerts A."/>
            <person name="Benoit I."/>
            <person name="Boyd A."/>
            <person name="Carlson A."/>
            <person name="Copeland A."/>
            <person name="Coutinho P.M."/>
            <person name="de Vries R.P."/>
            <person name="Ferreira P."/>
            <person name="Findley K."/>
            <person name="Foster B."/>
            <person name="Gaskell J."/>
            <person name="Glotzer D."/>
            <person name="Gorecki P."/>
            <person name="Heitman J."/>
            <person name="Hesse C."/>
            <person name="Hori C."/>
            <person name="Igarashi K."/>
            <person name="Jurgens J.A."/>
            <person name="Kallen N."/>
            <person name="Kersten P."/>
            <person name="Kohler A."/>
            <person name="Kuees U."/>
            <person name="Kumar T.K.A."/>
            <person name="Kuo A."/>
            <person name="LaButti K."/>
            <person name="Larrondo L.F."/>
            <person name="Lindquist E."/>
            <person name="Ling A."/>
            <person name="Lombard V."/>
            <person name="Lucas S."/>
            <person name="Lundell T."/>
            <person name="Martin R."/>
            <person name="McLaughlin D.J."/>
            <person name="Morgenstern I."/>
            <person name="Morin E."/>
            <person name="Murat C."/>
            <person name="Nagy L.G."/>
            <person name="Nolan M."/>
            <person name="Ohm R.A."/>
            <person name="Patyshakuliyeva A."/>
            <person name="Rokas A."/>
            <person name="Ruiz-Duenas F.J."/>
            <person name="Sabat G."/>
            <person name="Salamov A."/>
            <person name="Samejima M."/>
            <person name="Schmutz J."/>
            <person name="Slot J.C."/>
            <person name="St John F."/>
            <person name="Stenlid J."/>
            <person name="Sun H."/>
            <person name="Sun S."/>
            <person name="Syed K."/>
            <person name="Tsang A."/>
            <person name="Wiebenga A."/>
            <person name="Young D."/>
            <person name="Pisabarro A."/>
            <person name="Eastwood D.C."/>
            <person name="Martin F."/>
            <person name="Cullen D."/>
            <person name="Grigoriev I.V."/>
            <person name="Hibbett D.S."/>
        </authorList>
    </citation>
    <scope>NUCLEOTIDE SEQUENCE [LARGE SCALE GENOMIC DNA]</scope>
    <source>
        <strain evidence="3">TFB10046</strain>
    </source>
</reference>
<evidence type="ECO:0000313" key="3">
    <source>
        <dbReference type="Proteomes" id="UP000006514"/>
    </source>
</evidence>
<dbReference type="Proteomes" id="UP000006514">
    <property type="component" value="Unassembled WGS sequence"/>
</dbReference>
<keyword evidence="3" id="KW-1185">Reference proteome</keyword>
<proteinExistence type="predicted"/>
<name>J0D2L2_AURST</name>
<dbReference type="EMBL" id="JH687797">
    <property type="protein sequence ID" value="EJD41003.1"/>
    <property type="molecule type" value="Genomic_DNA"/>
</dbReference>
<organism evidence="2 3">
    <name type="scientific">Auricularia subglabra (strain TFB-10046 / SS5)</name>
    <name type="common">White-rot fungus</name>
    <name type="synonym">Auricularia delicata (strain TFB10046)</name>
    <dbReference type="NCBI Taxonomy" id="717982"/>
    <lineage>
        <taxon>Eukaryota</taxon>
        <taxon>Fungi</taxon>
        <taxon>Dikarya</taxon>
        <taxon>Basidiomycota</taxon>
        <taxon>Agaricomycotina</taxon>
        <taxon>Agaricomycetes</taxon>
        <taxon>Auriculariales</taxon>
        <taxon>Auriculariaceae</taxon>
        <taxon>Auricularia</taxon>
    </lineage>
</organism>
<feature type="domain" description="F-box" evidence="1">
    <location>
        <begin position="60"/>
        <end position="107"/>
    </location>
</feature>
<dbReference type="Gene3D" id="3.80.10.10">
    <property type="entry name" value="Ribonuclease Inhibitor"/>
    <property type="match status" value="1"/>
</dbReference>
<dbReference type="AlphaFoldDB" id="J0D2L2"/>